<keyword evidence="4" id="KW-1185">Reference proteome</keyword>
<dbReference type="PANTHER" id="PTHR43156">
    <property type="entry name" value="STAGE II SPORULATION PROTEIN E-RELATED"/>
    <property type="match status" value="1"/>
</dbReference>
<name>A0ABP6LEX5_9ACTN</name>
<dbReference type="SUPFAM" id="SSF81606">
    <property type="entry name" value="PP2C-like"/>
    <property type="match status" value="1"/>
</dbReference>
<accession>A0ABP6LEX5</accession>
<dbReference type="SMART" id="SM00331">
    <property type="entry name" value="PP2C_SIG"/>
    <property type="match status" value="1"/>
</dbReference>
<keyword evidence="1" id="KW-0378">Hydrolase</keyword>
<dbReference type="EMBL" id="BAAAUF010000016">
    <property type="protein sequence ID" value="GAA3038287.1"/>
    <property type="molecule type" value="Genomic_DNA"/>
</dbReference>
<sequence length="410" mass="43379">MGVEDAAGPAHGMEDALESIGTTLDERTTCQELAAHVCGRVCDAAAVDLLTEDVPSASPASGPLPALERAATAGRIGLLEPWSTSGARPLSVRALDEGHPITAFSGPAGEVARQVMSVPLLGHDRLYGVLLAVRQGPPFSDRDTALMHYAARLTAVHLGHARHHAAVRGTVFRLQRALLAEPGRPHPNLDLATRYLPAGGGTLVGGDWFETVRLHFGRTLLVMGDVMGHGLDAAVDMNAYRSMLRYMASTDLPPHRVLRRLDAAVNEEGTRRPATCLLVQVDPARGTASLTSAGHLPPALFSGAGTAELLDVPTGPPLGTGIGGYEPTTRPLAQQDTLLLFTDGLVERRAEDIDVSLARLAGMRVRPGAGVEELLADVLDRLDAEHAEDDVAVLAARIRRRPEVSGLQPQ</sequence>
<evidence type="ECO:0000259" key="2">
    <source>
        <dbReference type="SMART" id="SM00331"/>
    </source>
</evidence>
<dbReference type="InterPro" id="IPR001932">
    <property type="entry name" value="PPM-type_phosphatase-like_dom"/>
</dbReference>
<dbReference type="Gene3D" id="3.60.40.10">
    <property type="entry name" value="PPM-type phosphatase domain"/>
    <property type="match status" value="1"/>
</dbReference>
<evidence type="ECO:0000313" key="3">
    <source>
        <dbReference type="EMBL" id="GAA3038287.1"/>
    </source>
</evidence>
<proteinExistence type="predicted"/>
<dbReference type="PANTHER" id="PTHR43156:SF2">
    <property type="entry name" value="STAGE II SPORULATION PROTEIN E"/>
    <property type="match status" value="1"/>
</dbReference>
<dbReference type="SUPFAM" id="SSF55781">
    <property type="entry name" value="GAF domain-like"/>
    <property type="match status" value="1"/>
</dbReference>
<dbReference type="InterPro" id="IPR052016">
    <property type="entry name" value="Bact_Sigma-Reg"/>
</dbReference>
<dbReference type="InterPro" id="IPR003018">
    <property type="entry name" value="GAF"/>
</dbReference>
<dbReference type="InterPro" id="IPR036457">
    <property type="entry name" value="PPM-type-like_dom_sf"/>
</dbReference>
<dbReference type="Proteomes" id="UP001501532">
    <property type="component" value="Unassembled WGS sequence"/>
</dbReference>
<evidence type="ECO:0000313" key="4">
    <source>
        <dbReference type="Proteomes" id="UP001501532"/>
    </source>
</evidence>
<dbReference type="Gene3D" id="3.30.450.40">
    <property type="match status" value="1"/>
</dbReference>
<dbReference type="InterPro" id="IPR029016">
    <property type="entry name" value="GAF-like_dom_sf"/>
</dbReference>
<organism evidence="3 4">
    <name type="scientific">Streptomyces glomeratus</name>
    <dbReference type="NCBI Taxonomy" id="284452"/>
    <lineage>
        <taxon>Bacteria</taxon>
        <taxon>Bacillati</taxon>
        <taxon>Actinomycetota</taxon>
        <taxon>Actinomycetes</taxon>
        <taxon>Kitasatosporales</taxon>
        <taxon>Streptomycetaceae</taxon>
        <taxon>Streptomyces</taxon>
    </lineage>
</organism>
<dbReference type="Pfam" id="PF07228">
    <property type="entry name" value="SpoIIE"/>
    <property type="match status" value="1"/>
</dbReference>
<protein>
    <recommendedName>
        <fullName evidence="2">PPM-type phosphatase domain-containing protein</fullName>
    </recommendedName>
</protein>
<reference evidence="4" key="1">
    <citation type="journal article" date="2019" name="Int. J. Syst. Evol. Microbiol.">
        <title>The Global Catalogue of Microorganisms (GCM) 10K type strain sequencing project: providing services to taxonomists for standard genome sequencing and annotation.</title>
        <authorList>
            <consortium name="The Broad Institute Genomics Platform"/>
            <consortium name="The Broad Institute Genome Sequencing Center for Infectious Disease"/>
            <person name="Wu L."/>
            <person name="Ma J."/>
        </authorList>
    </citation>
    <scope>NUCLEOTIDE SEQUENCE [LARGE SCALE GENOMIC DNA]</scope>
    <source>
        <strain evidence="4">JCM 9091</strain>
    </source>
</reference>
<comment type="caution">
    <text evidence="3">The sequence shown here is derived from an EMBL/GenBank/DDBJ whole genome shotgun (WGS) entry which is preliminary data.</text>
</comment>
<dbReference type="Pfam" id="PF01590">
    <property type="entry name" value="GAF"/>
    <property type="match status" value="1"/>
</dbReference>
<evidence type="ECO:0000256" key="1">
    <source>
        <dbReference type="ARBA" id="ARBA00022801"/>
    </source>
</evidence>
<feature type="domain" description="PPM-type phosphatase" evidence="2">
    <location>
        <begin position="189"/>
        <end position="398"/>
    </location>
</feature>
<gene>
    <name evidence="3" type="ORF">GCM10010448_20830</name>
</gene>